<feature type="compositionally biased region" description="Low complexity" evidence="4">
    <location>
        <begin position="98"/>
        <end position="119"/>
    </location>
</feature>
<feature type="compositionally biased region" description="Basic residues" evidence="4">
    <location>
        <begin position="277"/>
        <end position="286"/>
    </location>
</feature>
<dbReference type="PANTHER" id="PTHR40621:SF6">
    <property type="entry name" value="AP-1-LIKE TRANSCRIPTION FACTOR YAP1-RELATED"/>
    <property type="match status" value="1"/>
</dbReference>
<dbReference type="STRING" id="78915.A0A4P9XR40"/>
<dbReference type="GO" id="GO:0000976">
    <property type="term" value="F:transcription cis-regulatory region binding"/>
    <property type="evidence" value="ECO:0007669"/>
    <property type="project" value="InterPro"/>
</dbReference>
<gene>
    <name evidence="6" type="ORF">THASP1DRAFT_29673</name>
</gene>
<evidence type="ECO:0000256" key="4">
    <source>
        <dbReference type="SAM" id="MobiDB-lite"/>
    </source>
</evidence>
<proteinExistence type="predicted"/>
<evidence type="ECO:0000259" key="5">
    <source>
        <dbReference type="PROSITE" id="PS00036"/>
    </source>
</evidence>
<dbReference type="InterPro" id="IPR046347">
    <property type="entry name" value="bZIP_sf"/>
</dbReference>
<keyword evidence="2" id="KW-0539">Nucleus</keyword>
<dbReference type="Gene3D" id="1.20.5.170">
    <property type="match status" value="1"/>
</dbReference>
<protein>
    <recommendedName>
        <fullName evidence="5">BZIP domain-containing protein</fullName>
    </recommendedName>
</protein>
<feature type="compositionally biased region" description="Basic and acidic residues" evidence="4">
    <location>
        <begin position="239"/>
        <end position="250"/>
    </location>
</feature>
<accession>A0A4P9XR40</accession>
<dbReference type="AlphaFoldDB" id="A0A4P9XR40"/>
<evidence type="ECO:0000256" key="3">
    <source>
        <dbReference type="SAM" id="Coils"/>
    </source>
</evidence>
<feature type="compositionally biased region" description="Basic residues" evidence="4">
    <location>
        <begin position="294"/>
        <end position="303"/>
    </location>
</feature>
<keyword evidence="7" id="KW-1185">Reference proteome</keyword>
<sequence>MVFTSKHAPLAISSPRKEPAHTGRLLHPTNVGQSHVPPSPPGVCAVEPRSPNNARPYYSLPSPSHTSDVLRSRQDRRAINTPPFMQQLVPDHDDAPHRPLSLARSNSSSSTALPPLNTLAQHTILSRRPSPADSAYSPSVRPYSTETSESMPSSVATSYAEPHYPPQAVSPPSAHGYAAPPPHAPEGYATPRPPLPPSASVPMGHPADKHGAYYPPPPPAGHGPPYASGDAPPYAHHTRPQEHHHQHVHDEHVLHARMHHPHEPVHHPHQHEMHPREHRHHHHSLHHNYEHPPYHPHRHHPHHPPAPAQPYAHGFRSEAEHVVNHGELRHPPPRPFEHGSGVHLHDGPDPRRPLPHQMSPHTPLHASSAPTGTDIGATFRAAEDPHGAAPPGEFSSGYNTFRINGHTGRPRAASYAITSTQSSLSSERADGPAIDAISSKTTFAPIVPTKRGPGVLAKEHDMVIDSSVPMRDTAYTHAGPDKAMTASVLSAQHQQPQSSSAARRAAQNRAAQRAFRQRKERYVKELEYKARVLTQAQKRLRERREQANQLRQLALRLQRENAALQARLTKCKCPGRPTRRRSVAADSKDEPSDSEAFLPTLESVDALLADEPSDMDEDIIHPPAPVLPFPELDAANAGKDAGPDRKKTAHALNTVDLAHC</sequence>
<feature type="region of interest" description="Disordered" evidence="4">
    <location>
        <begin position="575"/>
        <end position="596"/>
    </location>
</feature>
<dbReference type="SUPFAM" id="SSF57959">
    <property type="entry name" value="Leucine zipper domain"/>
    <property type="match status" value="1"/>
</dbReference>
<feature type="region of interest" description="Disordered" evidence="4">
    <location>
        <begin position="491"/>
        <end position="516"/>
    </location>
</feature>
<evidence type="ECO:0000313" key="6">
    <source>
        <dbReference type="EMBL" id="RKP08518.1"/>
    </source>
</evidence>
<dbReference type="Proteomes" id="UP000271241">
    <property type="component" value="Unassembled WGS sequence"/>
</dbReference>
<feature type="compositionally biased region" description="Basic and acidic residues" evidence="4">
    <location>
        <begin position="68"/>
        <end position="78"/>
    </location>
</feature>
<feature type="region of interest" description="Disordered" evidence="4">
    <location>
        <begin position="614"/>
        <end position="646"/>
    </location>
</feature>
<evidence type="ECO:0000256" key="2">
    <source>
        <dbReference type="ARBA" id="ARBA00023242"/>
    </source>
</evidence>
<evidence type="ECO:0000256" key="1">
    <source>
        <dbReference type="ARBA" id="ARBA00004123"/>
    </source>
</evidence>
<organism evidence="6 7">
    <name type="scientific">Thamnocephalis sphaerospora</name>
    <dbReference type="NCBI Taxonomy" id="78915"/>
    <lineage>
        <taxon>Eukaryota</taxon>
        <taxon>Fungi</taxon>
        <taxon>Fungi incertae sedis</taxon>
        <taxon>Zoopagomycota</taxon>
        <taxon>Zoopagomycotina</taxon>
        <taxon>Zoopagomycetes</taxon>
        <taxon>Zoopagales</taxon>
        <taxon>Sigmoideomycetaceae</taxon>
        <taxon>Thamnocephalis</taxon>
    </lineage>
</organism>
<feature type="region of interest" description="Disordered" evidence="4">
    <location>
        <begin position="277"/>
        <end position="312"/>
    </location>
</feature>
<feature type="compositionally biased region" description="Basic and acidic residues" evidence="4">
    <location>
        <begin position="343"/>
        <end position="352"/>
    </location>
</feature>
<dbReference type="InterPro" id="IPR050936">
    <property type="entry name" value="AP-1-like"/>
</dbReference>
<dbReference type="GO" id="GO:0090575">
    <property type="term" value="C:RNA polymerase II transcription regulator complex"/>
    <property type="evidence" value="ECO:0007669"/>
    <property type="project" value="TreeGrafter"/>
</dbReference>
<feature type="compositionally biased region" description="Polar residues" evidence="4">
    <location>
        <begin position="142"/>
        <end position="157"/>
    </location>
</feature>
<feature type="region of interest" description="Disordered" evidence="4">
    <location>
        <begin position="326"/>
        <end position="370"/>
    </location>
</feature>
<dbReference type="PANTHER" id="PTHR40621">
    <property type="entry name" value="TRANSCRIPTION FACTOR KAPC-RELATED"/>
    <property type="match status" value="1"/>
</dbReference>
<feature type="region of interest" description="Disordered" evidence="4">
    <location>
        <begin position="1"/>
        <end position="250"/>
    </location>
</feature>
<feature type="domain" description="BZIP" evidence="5">
    <location>
        <begin position="503"/>
        <end position="518"/>
    </location>
</feature>
<feature type="compositionally biased region" description="Low complexity" evidence="4">
    <location>
        <begin position="491"/>
        <end position="514"/>
    </location>
</feature>
<dbReference type="PROSITE" id="PS00036">
    <property type="entry name" value="BZIP_BASIC"/>
    <property type="match status" value="1"/>
</dbReference>
<comment type="subcellular location">
    <subcellularLocation>
        <location evidence="1">Nucleus</location>
    </subcellularLocation>
</comment>
<keyword evidence="3" id="KW-0175">Coiled coil</keyword>
<reference evidence="7" key="1">
    <citation type="journal article" date="2018" name="Nat. Microbiol.">
        <title>Leveraging single-cell genomics to expand the fungal tree of life.</title>
        <authorList>
            <person name="Ahrendt S.R."/>
            <person name="Quandt C.A."/>
            <person name="Ciobanu D."/>
            <person name="Clum A."/>
            <person name="Salamov A."/>
            <person name="Andreopoulos B."/>
            <person name="Cheng J.F."/>
            <person name="Woyke T."/>
            <person name="Pelin A."/>
            <person name="Henrissat B."/>
            <person name="Reynolds N.K."/>
            <person name="Benny G.L."/>
            <person name="Smith M.E."/>
            <person name="James T.Y."/>
            <person name="Grigoriev I.V."/>
        </authorList>
    </citation>
    <scope>NUCLEOTIDE SEQUENCE [LARGE SCALE GENOMIC DNA]</scope>
    <source>
        <strain evidence="7">RSA 1356</strain>
    </source>
</reference>
<feature type="coiled-coil region" evidence="3">
    <location>
        <begin position="523"/>
        <end position="567"/>
    </location>
</feature>
<name>A0A4P9XR40_9FUNG</name>
<dbReference type="OrthoDB" id="5598996at2759"/>
<dbReference type="GO" id="GO:0001228">
    <property type="term" value="F:DNA-binding transcription activator activity, RNA polymerase II-specific"/>
    <property type="evidence" value="ECO:0007669"/>
    <property type="project" value="TreeGrafter"/>
</dbReference>
<dbReference type="CDD" id="cd14688">
    <property type="entry name" value="bZIP_YAP"/>
    <property type="match status" value="1"/>
</dbReference>
<dbReference type="EMBL" id="KZ992594">
    <property type="protein sequence ID" value="RKP08518.1"/>
    <property type="molecule type" value="Genomic_DNA"/>
</dbReference>
<evidence type="ECO:0000313" key="7">
    <source>
        <dbReference type="Proteomes" id="UP000271241"/>
    </source>
</evidence>
<dbReference type="InterPro" id="IPR004827">
    <property type="entry name" value="bZIP"/>
</dbReference>